<dbReference type="Proteomes" id="UP000503349">
    <property type="component" value="Chromosome 5"/>
</dbReference>
<keyword evidence="2" id="KW-1185">Reference proteome</keyword>
<organism evidence="1 2">
    <name type="scientific">Channa argus</name>
    <name type="common">Northern snakehead</name>
    <name type="synonym">Ophicephalus argus</name>
    <dbReference type="NCBI Taxonomy" id="215402"/>
    <lineage>
        <taxon>Eukaryota</taxon>
        <taxon>Metazoa</taxon>
        <taxon>Chordata</taxon>
        <taxon>Craniata</taxon>
        <taxon>Vertebrata</taxon>
        <taxon>Euteleostomi</taxon>
        <taxon>Actinopterygii</taxon>
        <taxon>Neopterygii</taxon>
        <taxon>Teleostei</taxon>
        <taxon>Neoteleostei</taxon>
        <taxon>Acanthomorphata</taxon>
        <taxon>Anabantaria</taxon>
        <taxon>Anabantiformes</taxon>
        <taxon>Channoidei</taxon>
        <taxon>Channidae</taxon>
        <taxon>Channa</taxon>
    </lineage>
</organism>
<sequence>MLMIFQSNLVSFTIPWFPGSGLWSQTLSYSYVSLDFTHGVTVCAGFCGSPSVVTITSQLHTIHYRSGSDCDITMASSLY</sequence>
<proteinExistence type="predicted"/>
<gene>
    <name evidence="1" type="ORF">EXN66_Car005084</name>
</gene>
<dbReference type="AlphaFoldDB" id="A0A6G1PGQ0"/>
<reference evidence="2" key="2">
    <citation type="submission" date="2019-02" db="EMBL/GenBank/DDBJ databases">
        <title>Opniocepnalus argus Var Kimnra genome.</title>
        <authorList>
            <person name="Zhou C."/>
            <person name="Xiao S."/>
        </authorList>
    </citation>
    <scope>NUCLEOTIDE SEQUENCE [LARGE SCALE GENOMIC DNA]</scope>
</reference>
<protein>
    <submittedName>
        <fullName evidence="1">Uncharacterized protein</fullName>
    </submittedName>
</protein>
<dbReference type="EMBL" id="CM015716">
    <property type="protein sequence ID" value="KAF3689412.1"/>
    <property type="molecule type" value="Genomic_DNA"/>
</dbReference>
<accession>A0A6G1PGQ0</accession>
<evidence type="ECO:0000313" key="2">
    <source>
        <dbReference type="Proteomes" id="UP000503349"/>
    </source>
</evidence>
<name>A0A6G1PGQ0_CHAAH</name>
<evidence type="ECO:0000313" key="1">
    <source>
        <dbReference type="EMBL" id="KAF3689412.1"/>
    </source>
</evidence>
<reference evidence="1 2" key="1">
    <citation type="submission" date="2019-02" db="EMBL/GenBank/DDBJ databases">
        <title>Opniocepnalus argus genome.</title>
        <authorList>
            <person name="Zhou C."/>
            <person name="Xiao S."/>
        </authorList>
    </citation>
    <scope>NUCLEOTIDE SEQUENCE [LARGE SCALE GENOMIC DNA]</scope>
    <source>
        <strain evidence="1">OARG1902GOOAL</strain>
        <tissue evidence="1">Muscle</tissue>
    </source>
</reference>